<dbReference type="Proteomes" id="UP000244925">
    <property type="component" value="Unassembled WGS sequence"/>
</dbReference>
<comment type="caution">
    <text evidence="2">The sequence shown here is derived from an EMBL/GenBank/DDBJ whole genome shotgun (WGS) entry which is preliminary data.</text>
</comment>
<feature type="domain" description="Terminase ATPase subunit N-terminal" evidence="1">
    <location>
        <begin position="9"/>
        <end position="58"/>
    </location>
</feature>
<sequence length="158" mass="18305">MATKKELEDKREYARLLFMQGETQKVIAEKVGVSAVTINKWVAENGWQEQRAASNITRPELVNKLLHTIDRLIEQVNESEDPEAMAGLGDKLAKLSTTIERLDKKASIVDVIEVFMAFSKWMQFRMSFDDEITPELLKTINKYHDLYINELLQNKFNQ</sequence>
<protein>
    <submittedName>
        <fullName evidence="2">Terminase</fullName>
    </submittedName>
</protein>
<dbReference type="AlphaFoldDB" id="A0A2V1J0Y8"/>
<proteinExistence type="predicted"/>
<dbReference type="RefSeq" id="WP_107035460.1">
    <property type="nucleotide sequence ID" value="NZ_PUBV01000006.1"/>
</dbReference>
<organism evidence="2 3">
    <name type="scientific">Paramuribaculum intestinale</name>
    <dbReference type="NCBI Taxonomy" id="2094151"/>
    <lineage>
        <taxon>Bacteria</taxon>
        <taxon>Pseudomonadati</taxon>
        <taxon>Bacteroidota</taxon>
        <taxon>Bacteroidia</taxon>
        <taxon>Bacteroidales</taxon>
        <taxon>Muribaculaceae</taxon>
        <taxon>Paramuribaculum</taxon>
    </lineage>
</organism>
<evidence type="ECO:0000259" key="1">
    <source>
        <dbReference type="Pfam" id="PF06056"/>
    </source>
</evidence>
<evidence type="ECO:0000313" key="3">
    <source>
        <dbReference type="Proteomes" id="UP000244925"/>
    </source>
</evidence>
<gene>
    <name evidence="2" type="ORF">C5O25_04070</name>
</gene>
<dbReference type="EMBL" id="PUBV01000006">
    <property type="protein sequence ID" value="PWB08355.1"/>
    <property type="molecule type" value="Genomic_DNA"/>
</dbReference>
<dbReference type="InterPro" id="IPR010332">
    <property type="entry name" value="ATPase_terminase-su_N"/>
</dbReference>
<reference evidence="3" key="1">
    <citation type="submission" date="2018-02" db="EMBL/GenBank/DDBJ databases">
        <authorList>
            <person name="Clavel T."/>
            <person name="Strowig T."/>
        </authorList>
    </citation>
    <scope>NUCLEOTIDE SEQUENCE [LARGE SCALE GENOMIC DNA]</scope>
    <source>
        <strain evidence="3">DSM 100764</strain>
    </source>
</reference>
<name>A0A2V1J0Y8_9BACT</name>
<keyword evidence="3" id="KW-1185">Reference proteome</keyword>
<evidence type="ECO:0000313" key="2">
    <source>
        <dbReference type="EMBL" id="PWB08355.1"/>
    </source>
</evidence>
<accession>A0A2V1J0Y8</accession>
<dbReference type="Pfam" id="PF06056">
    <property type="entry name" value="Terminase_5"/>
    <property type="match status" value="1"/>
</dbReference>